<dbReference type="Pfam" id="PF13280">
    <property type="entry name" value="WYL"/>
    <property type="match status" value="1"/>
</dbReference>
<evidence type="ECO:0000313" key="2">
    <source>
        <dbReference type="EMBL" id="OCR31712.1"/>
    </source>
</evidence>
<dbReference type="EMBL" id="LIDT01000024">
    <property type="protein sequence ID" value="OCR31712.1"/>
    <property type="molecule type" value="Genomic_DNA"/>
</dbReference>
<accession>A0A853PV85</accession>
<dbReference type="InterPro" id="IPR051534">
    <property type="entry name" value="CBASS_pafABC_assoc_protein"/>
</dbReference>
<dbReference type="RefSeq" id="WP_032579965.1">
    <property type="nucleotide sequence ID" value="NZ_LIDT01000024.1"/>
</dbReference>
<protein>
    <recommendedName>
        <fullName evidence="1">WYL domain-containing protein</fullName>
    </recommendedName>
</protein>
<dbReference type="InterPro" id="IPR026881">
    <property type="entry name" value="WYL_dom"/>
</dbReference>
<gene>
    <name evidence="2" type="ORF">AC094_24840</name>
</gene>
<organism evidence="2 3">
    <name type="scientific">Bacteroides fragilis</name>
    <dbReference type="NCBI Taxonomy" id="817"/>
    <lineage>
        <taxon>Bacteria</taxon>
        <taxon>Pseudomonadati</taxon>
        <taxon>Bacteroidota</taxon>
        <taxon>Bacteroidia</taxon>
        <taxon>Bacteroidales</taxon>
        <taxon>Bacteroidaceae</taxon>
        <taxon>Bacteroides</taxon>
    </lineage>
</organism>
<evidence type="ECO:0000313" key="3">
    <source>
        <dbReference type="Proteomes" id="UP000093197"/>
    </source>
</evidence>
<dbReference type="Proteomes" id="UP000093197">
    <property type="component" value="Unassembled WGS sequence"/>
</dbReference>
<reference evidence="2 3" key="1">
    <citation type="journal article" date="2016" name="PLoS ONE">
        <title>Genomic Diversity of Enterotoxigenic Strains of Bacteroides fragilis.</title>
        <authorList>
            <person name="Pierce J.V."/>
            <person name="Bernstein H.D."/>
        </authorList>
    </citation>
    <scope>NUCLEOTIDE SEQUENCE [LARGE SCALE GENOMIC DNA]</scope>
    <source>
        <strain evidence="2 3">20793-3</strain>
    </source>
</reference>
<proteinExistence type="predicted"/>
<dbReference type="PANTHER" id="PTHR34580:SF9">
    <property type="entry name" value="SLL5097 PROTEIN"/>
    <property type="match status" value="1"/>
</dbReference>
<comment type="caution">
    <text evidence="2">The sequence shown here is derived from an EMBL/GenBank/DDBJ whole genome shotgun (WGS) entry which is preliminary data.</text>
</comment>
<name>A0A853PV85_BACFG</name>
<evidence type="ECO:0000259" key="1">
    <source>
        <dbReference type="Pfam" id="PF13280"/>
    </source>
</evidence>
<sequence>MNNIYNRYIWLLHTVYQERKVTFERLCDIWKHHFLYNGKPLSLRTFHHHRKMIEENFDIVIACNRKDYTYYIQNLDEILGDSCRNWLFNSRIIDVALKSSPCLFHRVVLPDMSSGIEYLPDISECISDGHELYIFYTNDKGNEVEGRFRPEGLKLFHDRWYLLGYKNGLEFCAVPLDTLTRIYLGGNRFQTDYRFSLAKRLSDSIGVVAPTGQQPEEVTLRAYGPFADYLRKHPFHHSQVERNDMGTFTSFDYMLLVTDELVDEILALGDKVEITFPEKLRMKLLQKIGRIRNRYDVSF</sequence>
<dbReference type="PANTHER" id="PTHR34580">
    <property type="match status" value="1"/>
</dbReference>
<dbReference type="AlphaFoldDB" id="A0A853PV85"/>
<feature type="domain" description="WYL" evidence="1">
    <location>
        <begin position="117"/>
        <end position="166"/>
    </location>
</feature>